<organism evidence="1 2">
    <name type="scientific">Rhizophagus irregularis</name>
    <dbReference type="NCBI Taxonomy" id="588596"/>
    <lineage>
        <taxon>Eukaryota</taxon>
        <taxon>Fungi</taxon>
        <taxon>Fungi incertae sedis</taxon>
        <taxon>Mucoromycota</taxon>
        <taxon>Glomeromycotina</taxon>
        <taxon>Glomeromycetes</taxon>
        <taxon>Glomerales</taxon>
        <taxon>Glomeraceae</taxon>
        <taxon>Rhizophagus</taxon>
    </lineage>
</organism>
<dbReference type="AlphaFoldDB" id="A0A2N0NKB7"/>
<protein>
    <submittedName>
        <fullName evidence="1">Uncharacterized protein</fullName>
    </submittedName>
</protein>
<sequence length="225" mass="26488">MTLLNDLNGLQKPDNHYTLVLYPGAETYDSLRNALAPLISDLNVLKERDRLWKPMISDLRRETADEEIWKAKILLEMQRLNISFQFWHEKNTNNLLYTSLMGPDKLKILKGFDLFAVFQSITRAIQIRALWDQFNELYHLMQDKKTTGEFFRYKAKSWLDAFTAPSTGHPNRSNFVREFLEIHHEFGLAAFSCSPVEKKNHMQMCLYFQNTLKDGEIKIHENQQS</sequence>
<proteinExistence type="predicted"/>
<evidence type="ECO:0000313" key="1">
    <source>
        <dbReference type="EMBL" id="PKB95010.1"/>
    </source>
</evidence>
<name>A0A2N0NKB7_9GLOM</name>
<dbReference type="VEuPathDB" id="FungiDB:RhiirFUN_003103"/>
<reference evidence="1 2" key="1">
    <citation type="submission" date="2016-04" db="EMBL/GenBank/DDBJ databases">
        <title>Genome analyses suggest a sexual origin of heterokaryosis in a supposedly ancient asexual fungus.</title>
        <authorList>
            <person name="Ropars J."/>
            <person name="Sedzielewska K."/>
            <person name="Noel J."/>
            <person name="Charron P."/>
            <person name="Farinelli L."/>
            <person name="Marton T."/>
            <person name="Kruger M."/>
            <person name="Pelin A."/>
            <person name="Brachmann A."/>
            <person name="Corradi N."/>
        </authorList>
    </citation>
    <scope>NUCLEOTIDE SEQUENCE [LARGE SCALE GENOMIC DNA]</scope>
    <source>
        <strain evidence="1 2">A5</strain>
    </source>
</reference>
<dbReference type="Proteomes" id="UP000232722">
    <property type="component" value="Unassembled WGS sequence"/>
</dbReference>
<gene>
    <name evidence="1" type="ORF">RhiirA5_386295</name>
</gene>
<dbReference type="EMBL" id="LLXJ01005254">
    <property type="protein sequence ID" value="PKB95010.1"/>
    <property type="molecule type" value="Genomic_DNA"/>
</dbReference>
<evidence type="ECO:0000313" key="2">
    <source>
        <dbReference type="Proteomes" id="UP000232722"/>
    </source>
</evidence>
<accession>A0A2N0NKB7</accession>
<comment type="caution">
    <text evidence="1">The sequence shown here is derived from an EMBL/GenBank/DDBJ whole genome shotgun (WGS) entry which is preliminary data.</text>
</comment>
<reference evidence="1 2" key="2">
    <citation type="submission" date="2017-09" db="EMBL/GenBank/DDBJ databases">
        <title>Extensive intraspecific genome diversity in a model arbuscular mycorrhizal fungus.</title>
        <authorList>
            <person name="Chen E.C."/>
            <person name="Morin E."/>
            <person name="Beaudet D."/>
            <person name="Noel J."/>
            <person name="Ndikumana S."/>
            <person name="Charron P."/>
            <person name="St-Onge C."/>
            <person name="Giorgi J."/>
            <person name="Grigoriev I.V."/>
            <person name="Roux C."/>
            <person name="Martin F.M."/>
            <person name="Corradi N."/>
        </authorList>
    </citation>
    <scope>NUCLEOTIDE SEQUENCE [LARGE SCALE GENOMIC DNA]</scope>
    <source>
        <strain evidence="1 2">A5</strain>
    </source>
</reference>
<dbReference type="VEuPathDB" id="FungiDB:FUN_020177"/>